<dbReference type="Proteomes" id="UP001592528">
    <property type="component" value="Unassembled WGS sequence"/>
</dbReference>
<gene>
    <name evidence="1" type="ORF">ACEZDJ_18030</name>
</gene>
<accession>A0ABV6UP80</accession>
<keyword evidence="2" id="KW-1185">Reference proteome</keyword>
<sequence>MHDDIQQNARAVLAIVREVNAWRDEYDPGTAEWLTLCGLAESAEQLALWVADQPLRPEPAIQHKSPKDGTRSLDSLFTAFSTRNLRMGRITCASCETGTYRARSRNTFTCGTCGNTLDAQELDLDSDETWAVDTDGTLGKVANPLLAHHTMTAALSTWLMSTERYVERQALLEFHRSALDLRTALSVGIPFPARG</sequence>
<evidence type="ECO:0000313" key="1">
    <source>
        <dbReference type="EMBL" id="MFC1403191.1"/>
    </source>
</evidence>
<comment type="caution">
    <text evidence="1">The sequence shown here is derived from an EMBL/GenBank/DDBJ whole genome shotgun (WGS) entry which is preliminary data.</text>
</comment>
<reference evidence="1 2" key="1">
    <citation type="submission" date="2024-09" db="EMBL/GenBank/DDBJ databases">
        <authorList>
            <person name="Lee S.D."/>
        </authorList>
    </citation>
    <scope>NUCLEOTIDE SEQUENCE [LARGE SCALE GENOMIC DNA]</scope>
    <source>
        <strain evidence="1 2">N1-5</strain>
    </source>
</reference>
<dbReference type="RefSeq" id="WP_030254604.1">
    <property type="nucleotide sequence ID" value="NZ_JBHEZZ010000009.1"/>
</dbReference>
<dbReference type="EMBL" id="JBHEZZ010000009">
    <property type="protein sequence ID" value="MFC1403191.1"/>
    <property type="molecule type" value="Genomic_DNA"/>
</dbReference>
<name>A0ABV6UP80_9ACTN</name>
<evidence type="ECO:0000313" key="2">
    <source>
        <dbReference type="Proteomes" id="UP001592528"/>
    </source>
</evidence>
<organism evidence="1 2">
    <name type="scientific">Streptacidiphilus cavernicola</name>
    <dbReference type="NCBI Taxonomy" id="3342716"/>
    <lineage>
        <taxon>Bacteria</taxon>
        <taxon>Bacillati</taxon>
        <taxon>Actinomycetota</taxon>
        <taxon>Actinomycetes</taxon>
        <taxon>Kitasatosporales</taxon>
        <taxon>Streptomycetaceae</taxon>
        <taxon>Streptacidiphilus</taxon>
    </lineage>
</organism>
<proteinExistence type="predicted"/>
<protein>
    <submittedName>
        <fullName evidence="1">Uncharacterized protein</fullName>
    </submittedName>
</protein>